<dbReference type="Pfam" id="PF16482">
    <property type="entry name" value="Staufen_C"/>
    <property type="match status" value="1"/>
</dbReference>
<feature type="domain" description="DRBM" evidence="5">
    <location>
        <begin position="926"/>
        <end position="993"/>
    </location>
</feature>
<dbReference type="PANTHER" id="PTHR46054:SF3">
    <property type="entry name" value="MATERNAL EFFECT PROTEIN STAUFEN"/>
    <property type="match status" value="1"/>
</dbReference>
<dbReference type="InterPro" id="IPR032478">
    <property type="entry name" value="Staufen_C"/>
</dbReference>
<dbReference type="GO" id="GO:0003725">
    <property type="term" value="F:double-stranded RNA binding"/>
    <property type="evidence" value="ECO:0007669"/>
    <property type="project" value="TreeGrafter"/>
</dbReference>
<feature type="region of interest" description="Disordered" evidence="4">
    <location>
        <begin position="902"/>
        <end position="921"/>
    </location>
</feature>
<dbReference type="EMBL" id="CADCXV010000783">
    <property type="protein sequence ID" value="CAB0035391.1"/>
    <property type="molecule type" value="Genomic_DNA"/>
</dbReference>
<evidence type="ECO:0000256" key="4">
    <source>
        <dbReference type="SAM" id="MobiDB-lite"/>
    </source>
</evidence>
<dbReference type="GO" id="GO:0010468">
    <property type="term" value="P:regulation of gene expression"/>
    <property type="evidence" value="ECO:0007669"/>
    <property type="project" value="UniProtKB-ARBA"/>
</dbReference>
<evidence type="ECO:0000256" key="2">
    <source>
        <dbReference type="ARBA" id="ARBA00022884"/>
    </source>
</evidence>
<dbReference type="GO" id="GO:0035418">
    <property type="term" value="P:protein localization to synapse"/>
    <property type="evidence" value="ECO:0007669"/>
    <property type="project" value="TreeGrafter"/>
</dbReference>
<dbReference type="PROSITE" id="PS50137">
    <property type="entry name" value="DS_RBD"/>
    <property type="match status" value="5"/>
</dbReference>
<dbReference type="CDD" id="cd19859">
    <property type="entry name" value="DSRM_STAU_rpt3"/>
    <property type="match status" value="1"/>
</dbReference>
<feature type="region of interest" description="Disordered" evidence="4">
    <location>
        <begin position="1108"/>
        <end position="1143"/>
    </location>
</feature>
<evidence type="ECO:0000259" key="5">
    <source>
        <dbReference type="PROSITE" id="PS50137"/>
    </source>
</evidence>
<dbReference type="FunFam" id="3.30.160.20:FF:000024">
    <property type="entry name" value="double-stranded RNA-binding protein Staufen homolog 1 isoform X1"/>
    <property type="match status" value="1"/>
</dbReference>
<feature type="compositionally biased region" description="Polar residues" evidence="4">
    <location>
        <begin position="682"/>
        <end position="693"/>
    </location>
</feature>
<organism evidence="6 7">
    <name type="scientific">Trichogramma brassicae</name>
    <dbReference type="NCBI Taxonomy" id="86971"/>
    <lineage>
        <taxon>Eukaryota</taxon>
        <taxon>Metazoa</taxon>
        <taxon>Ecdysozoa</taxon>
        <taxon>Arthropoda</taxon>
        <taxon>Hexapoda</taxon>
        <taxon>Insecta</taxon>
        <taxon>Pterygota</taxon>
        <taxon>Neoptera</taxon>
        <taxon>Endopterygota</taxon>
        <taxon>Hymenoptera</taxon>
        <taxon>Apocrita</taxon>
        <taxon>Proctotrupomorpha</taxon>
        <taxon>Chalcidoidea</taxon>
        <taxon>Trichogrammatidae</taxon>
        <taxon>Trichogramma</taxon>
    </lineage>
</organism>
<feature type="region of interest" description="Disordered" evidence="4">
    <location>
        <begin position="666"/>
        <end position="697"/>
    </location>
</feature>
<feature type="compositionally biased region" description="Basic and acidic residues" evidence="4">
    <location>
        <begin position="1134"/>
        <end position="1143"/>
    </location>
</feature>
<proteinExistence type="predicted"/>
<dbReference type="SUPFAM" id="SSF54768">
    <property type="entry name" value="dsRNA-binding domain-like"/>
    <property type="match status" value="5"/>
</dbReference>
<feature type="region of interest" description="Disordered" evidence="4">
    <location>
        <begin position="330"/>
        <end position="393"/>
    </location>
</feature>
<dbReference type="GO" id="GO:0008298">
    <property type="term" value="P:intracellular mRNA localization"/>
    <property type="evidence" value="ECO:0007669"/>
    <property type="project" value="TreeGrafter"/>
</dbReference>
<dbReference type="Gene3D" id="3.30.160.20">
    <property type="match status" value="5"/>
</dbReference>
<feature type="domain" description="DRBM" evidence="5">
    <location>
        <begin position="1216"/>
        <end position="1283"/>
    </location>
</feature>
<gene>
    <name evidence="6" type="ORF">TBRA_LOCUS7288</name>
</gene>
<sequence>MVGAQLEHHPRRVNVVVSAHADVVQSSDILHRVGQMRIAPRLNSNSATSVCAPSRAKPSGEWPVAATTAVSNLYELRCLMDFCGVRRVIFASSLAWRAFATENNIEVRREELSEPGPEDNGSSITYCAPVSILSTGSYFRMYAIFHGCVLQSSQHKNEKKDTNASVQLNLYMNSKRFIILFCTTQPAHVITIAAVLCVTSALLPNDRLGTTTTGAVAIDGSSSSNPVAAPRSKLTAFVYLASFVMHFGSQVWMTFVSGRSVAVLCATAPHVRRGAARPLSALLQPQRLPQPRHPPHLREASSRGELGLGDRPAGRRHVGGLLLRAPHQALPDAASAAPHRPEDESRAGRGGRGGDRPTRSGPAQALSALHEDTRRVSQGAHDHRHGQHADDGLHGAASALHRGQHVRALNLCIKKKKRRFLLPFLLPLLYRCDSSIGSSSSHAHTIHYAHAPCGASRKSRTHRLAMQLALFAARRIPRIPRILRRVSSNASLEAPSDRRAIIVRENRPIETSRRRRLSFRNNPYSAVRDERTRRCIGYYGISAAADWRADQHTAACPCTTAAHVPTVMRPMQPAPMAPVQHPHYPPHRVHQQLSIPPHQPQHMHHMQQHPAMSNPRMMMSNPNGTIVNVGLKDQSNAIPMTIQNVNHASIQQNQNIQNIQMSIDQKKLSTEDTPETKEDGQSGANSTNSNLSNTREKTPMCLVNELARFNKIQHQYRLTNEQGPAHKKRFTVTLMLGEEEYVAEGPSIKKAQHSAASDALTKTWYRKPPPKPTRAMRIPGKCSTGAGHLPPTVELNALAMKRGEPTVYTFRHAPPAATAAPQQFVAHGYGNFPRMYNPRYPAYNRGFHPEPQGIYLVTLKVGEREFIGRGMTGQAARHDAASRALEMLRQLPLPEEITTSTVTTNESTNGTASSPGIEDPNAELKSPVSLVHETALKRGLCVSFDVVSETGKPHIRTFMTRCTVGDKVTLGEGSSKKVSKKRAAELMLEELKRLRPIVAPIQNRTLRLRRKQPATKRKTRNLIKVYQKPRTETDSSEEVNPISRLVQIQQAKREREPVYNLIEEKGAPRRREFVMEVSVGQHSAEGTGPNKKLAKRAAAEALLTLMGYSKPQPQPTKPSIKTATGAGAGTNGAENKENSGENKRKVTFVEVDARNETTHNIPQGGTSGRQLVPGVLVGVKAEMDNGAEPKVVSGPSVQVVAEELRGQQSPQSAGLSPTNQLKYLAQLLNFQVSFSDFPKGTYKEHLSLVSLSTDPPQVCHGHGPTKTASRDQAALTALRNLSKMGLDSVTNTAPGAKKDKPAESNQQSNNAAMQAGYSQQPASPGGNLINGALDK</sequence>
<dbReference type="GO" id="GO:0007281">
    <property type="term" value="P:germ cell development"/>
    <property type="evidence" value="ECO:0007669"/>
    <property type="project" value="TreeGrafter"/>
</dbReference>
<dbReference type="Pfam" id="PF00035">
    <property type="entry name" value="dsrm"/>
    <property type="match status" value="3"/>
</dbReference>
<accession>A0A6H5IJ62</accession>
<feature type="domain" description="DRBM" evidence="5">
    <location>
        <begin position="1040"/>
        <end position="1108"/>
    </location>
</feature>
<dbReference type="SMART" id="SM00358">
    <property type="entry name" value="DSRM"/>
    <property type="match status" value="5"/>
</dbReference>
<evidence type="ECO:0000256" key="3">
    <source>
        <dbReference type="PROSITE-ProRule" id="PRU00266"/>
    </source>
</evidence>
<feature type="compositionally biased region" description="Polar residues" evidence="4">
    <location>
        <begin position="1303"/>
        <end position="1322"/>
    </location>
</feature>
<dbReference type="FunFam" id="3.30.160.20:FF:000007">
    <property type="entry name" value="Double-stranded RNA-binding protein Staufen homolog 1"/>
    <property type="match status" value="1"/>
</dbReference>
<dbReference type="InterPro" id="IPR051740">
    <property type="entry name" value="DRBM-containing_protein"/>
</dbReference>
<feature type="region of interest" description="Disordered" evidence="4">
    <location>
        <begin position="278"/>
        <end position="316"/>
    </location>
</feature>
<dbReference type="GO" id="GO:0005886">
    <property type="term" value="C:plasma membrane"/>
    <property type="evidence" value="ECO:0007669"/>
    <property type="project" value="TreeGrafter"/>
</dbReference>
<dbReference type="OrthoDB" id="10037267at2759"/>
<feature type="region of interest" description="Disordered" evidence="4">
    <location>
        <begin position="1285"/>
        <end position="1335"/>
    </location>
</feature>
<evidence type="ECO:0000313" key="7">
    <source>
        <dbReference type="Proteomes" id="UP000479190"/>
    </source>
</evidence>
<keyword evidence="1" id="KW-0677">Repeat</keyword>
<evidence type="ECO:0000256" key="1">
    <source>
        <dbReference type="ARBA" id="ARBA00022737"/>
    </source>
</evidence>
<dbReference type="CDD" id="cd19860">
    <property type="entry name" value="DSRM_STAU_rpt4"/>
    <property type="match status" value="1"/>
</dbReference>
<dbReference type="FunFam" id="3.30.160.20:FF:000013">
    <property type="entry name" value="double-stranded RNA-binding protein Staufen homolog 2 isoform X3"/>
    <property type="match status" value="1"/>
</dbReference>
<protein>
    <recommendedName>
        <fullName evidence="5">DRBM domain-containing protein</fullName>
    </recommendedName>
</protein>
<dbReference type="GO" id="GO:0043025">
    <property type="term" value="C:neuronal cell body"/>
    <property type="evidence" value="ECO:0007669"/>
    <property type="project" value="TreeGrafter"/>
</dbReference>
<dbReference type="GO" id="GO:0032839">
    <property type="term" value="C:dendrite cytoplasm"/>
    <property type="evidence" value="ECO:0007669"/>
    <property type="project" value="GOC"/>
</dbReference>
<dbReference type="GO" id="GO:0003729">
    <property type="term" value="F:mRNA binding"/>
    <property type="evidence" value="ECO:0007669"/>
    <property type="project" value="TreeGrafter"/>
</dbReference>
<feature type="domain" description="DRBM" evidence="5">
    <location>
        <begin position="698"/>
        <end position="765"/>
    </location>
</feature>
<dbReference type="PANTHER" id="PTHR46054">
    <property type="entry name" value="MATERNAL EFFECT PROTEIN STAUFEN"/>
    <property type="match status" value="1"/>
</dbReference>
<feature type="compositionally biased region" description="Basic and acidic residues" evidence="4">
    <location>
        <begin position="666"/>
        <end position="680"/>
    </location>
</feature>
<dbReference type="InterPro" id="IPR014720">
    <property type="entry name" value="dsRBD_dom"/>
</dbReference>
<dbReference type="Proteomes" id="UP000479190">
    <property type="component" value="Unassembled WGS sequence"/>
</dbReference>
<dbReference type="CDD" id="cd19857">
    <property type="entry name" value="DSRM_STAU_rpt1"/>
    <property type="match status" value="1"/>
</dbReference>
<feature type="compositionally biased region" description="Low complexity" evidence="4">
    <location>
        <begin position="902"/>
        <end position="911"/>
    </location>
</feature>
<dbReference type="GO" id="GO:0098964">
    <property type="term" value="P:anterograde dendritic transport of messenger ribonucleoprotein complex"/>
    <property type="evidence" value="ECO:0007669"/>
    <property type="project" value="TreeGrafter"/>
</dbReference>
<feature type="domain" description="DRBM" evidence="5">
    <location>
        <begin position="855"/>
        <end position="890"/>
    </location>
</feature>
<dbReference type="GO" id="GO:0010494">
    <property type="term" value="C:cytoplasmic stress granule"/>
    <property type="evidence" value="ECO:0007669"/>
    <property type="project" value="TreeGrafter"/>
</dbReference>
<keyword evidence="2 3" id="KW-0694">RNA-binding</keyword>
<evidence type="ECO:0000313" key="6">
    <source>
        <dbReference type="EMBL" id="CAB0035391.1"/>
    </source>
</evidence>
<reference evidence="6 7" key="1">
    <citation type="submission" date="2020-02" db="EMBL/GenBank/DDBJ databases">
        <authorList>
            <person name="Ferguson B K."/>
        </authorList>
    </citation>
    <scope>NUCLEOTIDE SEQUENCE [LARGE SCALE GENOMIC DNA]</scope>
</reference>
<dbReference type="CDD" id="cd19861">
    <property type="entry name" value="DSRM_STAU_rpt5"/>
    <property type="match status" value="1"/>
</dbReference>
<keyword evidence="7" id="KW-1185">Reference proteome</keyword>
<name>A0A6H5IJ62_9HYME</name>
<feature type="compositionally biased region" description="Basic and acidic residues" evidence="4">
    <location>
        <begin position="339"/>
        <end position="358"/>
    </location>
</feature>